<dbReference type="GO" id="GO:0016020">
    <property type="term" value="C:membrane"/>
    <property type="evidence" value="ECO:0007669"/>
    <property type="project" value="TreeGrafter"/>
</dbReference>
<comment type="caution">
    <text evidence="4">The sequence shown here is derived from an EMBL/GenBank/DDBJ whole genome shotgun (WGS) entry which is preliminary data.</text>
</comment>
<dbReference type="AlphaFoldDB" id="A0A0T6BDH3"/>
<evidence type="ECO:0000313" key="4">
    <source>
        <dbReference type="EMBL" id="KRT85259.1"/>
    </source>
</evidence>
<comment type="similarity">
    <text evidence="1">Belongs to the AB hydrolase superfamily.</text>
</comment>
<name>A0A0T6BDH3_9SCAR</name>
<evidence type="ECO:0000256" key="2">
    <source>
        <dbReference type="ARBA" id="ARBA00022801"/>
    </source>
</evidence>
<dbReference type="Proteomes" id="UP000051574">
    <property type="component" value="Unassembled WGS sequence"/>
</dbReference>
<protein>
    <submittedName>
        <fullName evidence="4">Hydrolase</fullName>
    </submittedName>
</protein>
<dbReference type="OrthoDB" id="190201at2759"/>
<evidence type="ECO:0000259" key="3">
    <source>
        <dbReference type="Pfam" id="PF00561"/>
    </source>
</evidence>
<dbReference type="EMBL" id="LJIG01001681">
    <property type="protein sequence ID" value="KRT85259.1"/>
    <property type="molecule type" value="Genomic_DNA"/>
</dbReference>
<dbReference type="SUPFAM" id="SSF53474">
    <property type="entry name" value="alpha/beta-Hydrolases"/>
    <property type="match status" value="1"/>
</dbReference>
<dbReference type="InterPro" id="IPR050266">
    <property type="entry name" value="AB_hydrolase_sf"/>
</dbReference>
<feature type="domain" description="AB hydrolase-1" evidence="3">
    <location>
        <begin position="47"/>
        <end position="151"/>
    </location>
</feature>
<evidence type="ECO:0000256" key="1">
    <source>
        <dbReference type="ARBA" id="ARBA00008645"/>
    </source>
</evidence>
<accession>A0A0T6BDH3</accession>
<dbReference type="PRINTS" id="PR00111">
    <property type="entry name" value="ABHYDROLASE"/>
</dbReference>
<dbReference type="Gene3D" id="3.40.50.1820">
    <property type="entry name" value="alpha/beta hydrolase"/>
    <property type="match status" value="1"/>
</dbReference>
<evidence type="ECO:0000313" key="5">
    <source>
        <dbReference type="Proteomes" id="UP000051574"/>
    </source>
</evidence>
<sequence length="190" mass="21475">MNNLNGKQNGIINGNDCIEGGEWDEIEIPVPWGHISAKWWGSKDRQPVIALHGWQDNAGSFDNLAPLLIKDELSLLCIDLPGHGRSSHYSRGSYYYIFWDGIHILRRIIKHFKFEDVVLLGHSLGGAISFLYAATYPKEVKKYVSIDIPGPTVKGEKSYSMLGGTIDKYLEYDSITEEKTPSYTYDEAFE</sequence>
<gene>
    <name evidence="4" type="ORF">AMK59_1981</name>
</gene>
<organism evidence="4 5">
    <name type="scientific">Oryctes borbonicus</name>
    <dbReference type="NCBI Taxonomy" id="1629725"/>
    <lineage>
        <taxon>Eukaryota</taxon>
        <taxon>Metazoa</taxon>
        <taxon>Ecdysozoa</taxon>
        <taxon>Arthropoda</taxon>
        <taxon>Hexapoda</taxon>
        <taxon>Insecta</taxon>
        <taxon>Pterygota</taxon>
        <taxon>Neoptera</taxon>
        <taxon>Endopterygota</taxon>
        <taxon>Coleoptera</taxon>
        <taxon>Polyphaga</taxon>
        <taxon>Scarabaeiformia</taxon>
        <taxon>Scarabaeidae</taxon>
        <taxon>Dynastinae</taxon>
        <taxon>Oryctes</taxon>
    </lineage>
</organism>
<keyword evidence="2 4" id="KW-0378">Hydrolase</keyword>
<dbReference type="Pfam" id="PF00561">
    <property type="entry name" value="Abhydrolase_1"/>
    <property type="match status" value="1"/>
</dbReference>
<dbReference type="InterPro" id="IPR029058">
    <property type="entry name" value="AB_hydrolase_fold"/>
</dbReference>
<dbReference type="InterPro" id="IPR000073">
    <property type="entry name" value="AB_hydrolase_1"/>
</dbReference>
<keyword evidence="5" id="KW-1185">Reference proteome</keyword>
<dbReference type="GO" id="GO:0016787">
    <property type="term" value="F:hydrolase activity"/>
    <property type="evidence" value="ECO:0007669"/>
    <property type="project" value="UniProtKB-KW"/>
</dbReference>
<proteinExistence type="inferred from homology"/>
<dbReference type="PANTHER" id="PTHR43798">
    <property type="entry name" value="MONOACYLGLYCEROL LIPASE"/>
    <property type="match status" value="1"/>
</dbReference>
<reference evidence="4 5" key="1">
    <citation type="submission" date="2015-09" db="EMBL/GenBank/DDBJ databases">
        <title>Draft genome of the scarab beetle Oryctes borbonicus.</title>
        <authorList>
            <person name="Meyer J.M."/>
            <person name="Markov G.V."/>
            <person name="Baskaran P."/>
            <person name="Herrmann M."/>
            <person name="Sommer R.J."/>
            <person name="Roedelsperger C."/>
        </authorList>
    </citation>
    <scope>NUCLEOTIDE SEQUENCE [LARGE SCALE GENOMIC DNA]</scope>
    <source>
        <strain evidence="4">OB123</strain>
        <tissue evidence="4">Whole animal</tissue>
    </source>
</reference>
<feature type="non-terminal residue" evidence="4">
    <location>
        <position position="190"/>
    </location>
</feature>
<dbReference type="PANTHER" id="PTHR43798:SF14">
    <property type="entry name" value="SERINE HYDROLASE-LIKE PROTEIN DDB_G0286239"/>
    <property type="match status" value="1"/>
</dbReference>